<evidence type="ECO:0000256" key="1">
    <source>
        <dbReference type="ARBA" id="ARBA00010646"/>
    </source>
</evidence>
<evidence type="ECO:0000313" key="4">
    <source>
        <dbReference type="Proteomes" id="UP000627166"/>
    </source>
</evidence>
<feature type="region of interest" description="Disordered" evidence="2">
    <location>
        <begin position="665"/>
        <end position="724"/>
    </location>
</feature>
<feature type="compositionally biased region" description="Basic residues" evidence="2">
    <location>
        <begin position="765"/>
        <end position="780"/>
    </location>
</feature>
<dbReference type="Gene3D" id="3.20.20.80">
    <property type="entry name" value="Glycosidases"/>
    <property type="match status" value="1"/>
</dbReference>
<keyword evidence="4" id="KW-1185">Reference proteome</keyword>
<dbReference type="InterPro" id="IPR002053">
    <property type="entry name" value="Glyco_hydro_25"/>
</dbReference>
<dbReference type="Gene3D" id="2.60.40.10">
    <property type="entry name" value="Immunoglobulins"/>
    <property type="match status" value="1"/>
</dbReference>
<name>A0ABR8YSZ6_9CLOT</name>
<comment type="similarity">
    <text evidence="1">Belongs to the glycosyl hydrolase 25 family.</text>
</comment>
<dbReference type="PANTHER" id="PTHR34135">
    <property type="entry name" value="LYSOZYME"/>
    <property type="match status" value="1"/>
</dbReference>
<protein>
    <recommendedName>
        <fullName evidence="5">Lysozyme</fullName>
    </recommendedName>
</protein>
<sequence length="780" mass="93305">MQNASPDNIIGPDINEYRGDVNYTLLATRTPYCYLRASGSGTGRFRVDTKFFEYVRGLRSVGILTGAYHYAVPSNDLTTADSQCDNFINLLQEAYGPGKYGELMPVIDVETPRDKSISTDTLLDWVDRFRKRFERKTRRRLMIYTGSFFIELYNNFYHSRKGYILSDMPLWIAMYPELPGNPPYPRDAGGWTRWLLWQFTENGEMAGIQPPVDLNYGPTNLDYLTQPRDVQNLKAYGDDRNIYVSWDRNTDVDLNGYNIFLNSEYVGTVGKNATSHTIRLDHPNKNARYEVGVEAFDVTGDFSQNRAKTIVMLRHTYDRDNYIDNKNAKLKCSCQSKNYKESQPIVQNNYKKFNDDIEPKGYIKDCSCYKKHTGLNYNEEQKKLKENMTFSNYDKGYSDYKKDIIFDNFNKEYDYYSNYRKPEIFNPENVKYNKLNKIYEDYNCYKGKLNDNNHYRNKYEIYYDESDDLYYYPVKLVHPQSYMEKRSRNKEEYSPLFKYNLEEEEIEFDDFEYVKEFETQVYNEWTPRRVNMSTMDYGEEFEFVRSHYDDDFEDDELNNYSNFHFSNYSPKQKSILENYNDYEKNIDEGIDENRSDLYALYNYSEEDYTEYERHIDEEYDFDIEYNLEIEDKEDLTRGVEDTGNYEIEEDYKNGVYEYEHEYKKQTTEKETVEEYSENKSENEIDICNAEENQDRTPCMENESEDEGKRNAESEATDDINRGKEKELKECDDKYHYQYLKEDKKTIEDCDDAHYKHWYENNNCKGKGKKKKKKGHKKHKR</sequence>
<dbReference type="PANTHER" id="PTHR34135:SF2">
    <property type="entry name" value="LYSOZYME"/>
    <property type="match status" value="1"/>
</dbReference>
<comment type="caution">
    <text evidence="3">The sequence shown here is derived from an EMBL/GenBank/DDBJ whole genome shotgun (WGS) entry which is preliminary data.</text>
</comment>
<evidence type="ECO:0000256" key="2">
    <source>
        <dbReference type="SAM" id="MobiDB-lite"/>
    </source>
</evidence>
<evidence type="ECO:0000313" key="3">
    <source>
        <dbReference type="EMBL" id="MBD8047384.1"/>
    </source>
</evidence>
<feature type="region of interest" description="Disordered" evidence="2">
    <location>
        <begin position="758"/>
        <end position="780"/>
    </location>
</feature>
<dbReference type="CDD" id="cd00599">
    <property type="entry name" value="GH25_muramidase"/>
    <property type="match status" value="1"/>
</dbReference>
<gene>
    <name evidence="3" type="ORF">H9637_10105</name>
</gene>
<dbReference type="Proteomes" id="UP000627166">
    <property type="component" value="Unassembled WGS sequence"/>
</dbReference>
<feature type="compositionally biased region" description="Basic and acidic residues" evidence="2">
    <location>
        <begin position="665"/>
        <end position="682"/>
    </location>
</feature>
<organism evidence="3 4">
    <name type="scientific">Clostridium faecium</name>
    <dbReference type="NCBI Taxonomy" id="2762223"/>
    <lineage>
        <taxon>Bacteria</taxon>
        <taxon>Bacillati</taxon>
        <taxon>Bacillota</taxon>
        <taxon>Clostridia</taxon>
        <taxon>Eubacteriales</taxon>
        <taxon>Clostridiaceae</taxon>
        <taxon>Clostridium</taxon>
    </lineage>
</organism>
<dbReference type="InterPro" id="IPR017853">
    <property type="entry name" value="GH"/>
</dbReference>
<dbReference type="InterPro" id="IPR013783">
    <property type="entry name" value="Ig-like_fold"/>
</dbReference>
<evidence type="ECO:0008006" key="5">
    <source>
        <dbReference type="Google" id="ProtNLM"/>
    </source>
</evidence>
<dbReference type="PROSITE" id="PS51904">
    <property type="entry name" value="GLYCOSYL_HYDROL_F25_2"/>
    <property type="match status" value="1"/>
</dbReference>
<dbReference type="Pfam" id="PF01183">
    <property type="entry name" value="Glyco_hydro_25"/>
    <property type="match status" value="1"/>
</dbReference>
<dbReference type="SUPFAM" id="SSF51445">
    <property type="entry name" value="(Trans)glycosidases"/>
    <property type="match status" value="1"/>
</dbReference>
<accession>A0ABR8YSZ6</accession>
<reference evidence="3 4" key="1">
    <citation type="submission" date="2020-08" db="EMBL/GenBank/DDBJ databases">
        <title>A Genomic Blueprint of the Chicken Gut Microbiome.</title>
        <authorList>
            <person name="Gilroy R."/>
            <person name="Ravi A."/>
            <person name="Getino M."/>
            <person name="Pursley I."/>
            <person name="Horton D.L."/>
            <person name="Alikhan N.-F."/>
            <person name="Baker D."/>
            <person name="Gharbi K."/>
            <person name="Hall N."/>
            <person name="Watson M."/>
            <person name="Adriaenssens E.M."/>
            <person name="Foster-Nyarko E."/>
            <person name="Jarju S."/>
            <person name="Secka A."/>
            <person name="Antonio M."/>
            <person name="Oren A."/>
            <person name="Chaudhuri R."/>
            <person name="La Ragione R.M."/>
            <person name="Hildebrand F."/>
            <person name="Pallen M.J."/>
        </authorList>
    </citation>
    <scope>NUCLEOTIDE SEQUENCE [LARGE SCALE GENOMIC DNA]</scope>
    <source>
        <strain evidence="3 4">N37</strain>
    </source>
</reference>
<dbReference type="EMBL" id="JACSQB010000074">
    <property type="protein sequence ID" value="MBD8047384.1"/>
    <property type="molecule type" value="Genomic_DNA"/>
</dbReference>
<proteinExistence type="inferred from homology"/>
<feature type="compositionally biased region" description="Basic and acidic residues" evidence="2">
    <location>
        <begin position="706"/>
        <end position="724"/>
    </location>
</feature>